<evidence type="ECO:0000256" key="1">
    <source>
        <dbReference type="RuleBase" id="RU000363"/>
    </source>
</evidence>
<dbReference type="GO" id="GO:0016616">
    <property type="term" value="F:oxidoreductase activity, acting on the CH-OH group of donors, NAD or NADP as acceptor"/>
    <property type="evidence" value="ECO:0007669"/>
    <property type="project" value="TreeGrafter"/>
</dbReference>
<dbReference type="Pfam" id="PF00106">
    <property type="entry name" value="adh_short"/>
    <property type="match status" value="1"/>
</dbReference>
<organism evidence="2 3">
    <name type="scientific">Venturia inaequalis</name>
    <name type="common">Apple scab fungus</name>
    <dbReference type="NCBI Taxonomy" id="5025"/>
    <lineage>
        <taxon>Eukaryota</taxon>
        <taxon>Fungi</taxon>
        <taxon>Dikarya</taxon>
        <taxon>Ascomycota</taxon>
        <taxon>Pezizomycotina</taxon>
        <taxon>Dothideomycetes</taxon>
        <taxon>Pleosporomycetidae</taxon>
        <taxon>Venturiales</taxon>
        <taxon>Venturiaceae</taxon>
        <taxon>Venturia</taxon>
    </lineage>
</organism>
<protein>
    <recommendedName>
        <fullName evidence="4">NAD(P)-binding protein</fullName>
    </recommendedName>
</protein>
<accession>A0A8H3VF71</accession>
<dbReference type="Proteomes" id="UP000490939">
    <property type="component" value="Unassembled WGS sequence"/>
</dbReference>
<feature type="non-terminal residue" evidence="2">
    <location>
        <position position="1"/>
    </location>
</feature>
<evidence type="ECO:0000313" key="3">
    <source>
        <dbReference type="Proteomes" id="UP000490939"/>
    </source>
</evidence>
<evidence type="ECO:0000313" key="2">
    <source>
        <dbReference type="EMBL" id="KAE9986563.1"/>
    </source>
</evidence>
<comment type="similarity">
    <text evidence="1">Belongs to the short-chain dehydrogenases/reductases (SDR) family.</text>
</comment>
<sequence length="294" mass="31295">MSSSSSSSASSPKTVLVVGNLLPTPRTRYILQPQPPILVQCAGGANRGIGNQLATRFLKGNYTVHGTVRPETRQDPSVHQLGAKGAKILELDLLDEKSIVQAAEDFGHAQPLDILINVAGTWSWAPAMSFRLLVRISTDDDETGLYYLWDDKPFSEQSADDLVQHFKVNVVGPFMVSKAFLPSLSLSTSAKIINISSDFASIAGGNACYRISKAAVNQLTKNMAVDLEKKSSASTSTTTGGQNSIKTLAVHPGYVATKMTGYIGEDDMETCMAGLVGVIERFGTVEGADLPNGG</sequence>
<proteinExistence type="inferred from homology"/>
<dbReference type="PANTHER" id="PTHR45458:SF1">
    <property type="entry name" value="SHORT CHAIN DEHYDROGENASE"/>
    <property type="match status" value="1"/>
</dbReference>
<keyword evidence="3" id="KW-1185">Reference proteome</keyword>
<dbReference type="SUPFAM" id="SSF51735">
    <property type="entry name" value="NAD(P)-binding Rossmann-fold domains"/>
    <property type="match status" value="1"/>
</dbReference>
<gene>
    <name evidence="2" type="ORF">EG327_004235</name>
</gene>
<dbReference type="InterPro" id="IPR002347">
    <property type="entry name" value="SDR_fam"/>
</dbReference>
<dbReference type="PANTHER" id="PTHR45458">
    <property type="entry name" value="SHORT-CHAIN DEHYDROGENASE/REDUCTASE SDR"/>
    <property type="match status" value="1"/>
</dbReference>
<comment type="caution">
    <text evidence="2">The sequence shown here is derived from an EMBL/GenBank/DDBJ whole genome shotgun (WGS) entry which is preliminary data.</text>
</comment>
<dbReference type="AlphaFoldDB" id="A0A8H3VF71"/>
<dbReference type="Gene3D" id="3.40.50.720">
    <property type="entry name" value="NAD(P)-binding Rossmann-like Domain"/>
    <property type="match status" value="1"/>
</dbReference>
<dbReference type="InterPro" id="IPR036291">
    <property type="entry name" value="NAD(P)-bd_dom_sf"/>
</dbReference>
<dbReference type="EMBL" id="WNWR01000255">
    <property type="protein sequence ID" value="KAE9986563.1"/>
    <property type="molecule type" value="Genomic_DNA"/>
</dbReference>
<dbReference type="PRINTS" id="PR00081">
    <property type="entry name" value="GDHRDH"/>
</dbReference>
<reference evidence="2 3" key="1">
    <citation type="submission" date="2019-07" db="EMBL/GenBank/DDBJ databases">
        <title>Venturia inaequalis Genome Resource.</title>
        <authorList>
            <person name="Lichtner F.J."/>
        </authorList>
    </citation>
    <scope>NUCLEOTIDE SEQUENCE [LARGE SCALE GENOMIC DNA]</scope>
    <source>
        <strain evidence="2 3">DMI_063113</strain>
    </source>
</reference>
<name>A0A8H3VF71_VENIN</name>
<dbReference type="PRINTS" id="PR00080">
    <property type="entry name" value="SDRFAMILY"/>
</dbReference>
<dbReference type="InterPro" id="IPR052184">
    <property type="entry name" value="SDR_enzymes"/>
</dbReference>
<evidence type="ECO:0008006" key="4">
    <source>
        <dbReference type="Google" id="ProtNLM"/>
    </source>
</evidence>